<evidence type="ECO:0000256" key="1">
    <source>
        <dbReference type="SAM" id="Coils"/>
    </source>
</evidence>
<keyword evidence="1" id="KW-0175">Coiled coil</keyword>
<dbReference type="EMBL" id="JBAHYK010000692">
    <property type="protein sequence ID" value="KAL0571952.1"/>
    <property type="molecule type" value="Genomic_DNA"/>
</dbReference>
<feature type="coiled-coil region" evidence="1">
    <location>
        <begin position="44"/>
        <end position="78"/>
    </location>
</feature>
<dbReference type="InterPro" id="IPR032675">
    <property type="entry name" value="LRR_dom_sf"/>
</dbReference>
<evidence type="ECO:0000313" key="2">
    <source>
        <dbReference type="EMBL" id="KAL0571952.1"/>
    </source>
</evidence>
<reference evidence="2 3" key="1">
    <citation type="submission" date="2024-02" db="EMBL/GenBank/DDBJ databases">
        <title>A draft genome for the cacao thread blight pathogen Marasmius crinis-equi.</title>
        <authorList>
            <person name="Cohen S.P."/>
            <person name="Baruah I.K."/>
            <person name="Amoako-Attah I."/>
            <person name="Bukari Y."/>
            <person name="Meinhardt L.W."/>
            <person name="Bailey B.A."/>
        </authorList>
    </citation>
    <scope>NUCLEOTIDE SEQUENCE [LARGE SCALE GENOMIC DNA]</scope>
    <source>
        <strain evidence="2 3">GH-76</strain>
    </source>
</reference>
<dbReference type="Proteomes" id="UP001465976">
    <property type="component" value="Unassembled WGS sequence"/>
</dbReference>
<comment type="caution">
    <text evidence="2">The sequence shown here is derived from an EMBL/GenBank/DDBJ whole genome shotgun (WGS) entry which is preliminary data.</text>
</comment>
<organism evidence="2 3">
    <name type="scientific">Marasmius crinis-equi</name>
    <dbReference type="NCBI Taxonomy" id="585013"/>
    <lineage>
        <taxon>Eukaryota</taxon>
        <taxon>Fungi</taxon>
        <taxon>Dikarya</taxon>
        <taxon>Basidiomycota</taxon>
        <taxon>Agaricomycotina</taxon>
        <taxon>Agaricomycetes</taxon>
        <taxon>Agaricomycetidae</taxon>
        <taxon>Agaricales</taxon>
        <taxon>Marasmiineae</taxon>
        <taxon>Marasmiaceae</taxon>
        <taxon>Marasmius</taxon>
    </lineage>
</organism>
<dbReference type="SUPFAM" id="SSF52047">
    <property type="entry name" value="RNI-like"/>
    <property type="match status" value="1"/>
</dbReference>
<evidence type="ECO:0000313" key="3">
    <source>
        <dbReference type="Proteomes" id="UP001465976"/>
    </source>
</evidence>
<keyword evidence="3" id="KW-1185">Reference proteome</keyword>
<proteinExistence type="predicted"/>
<evidence type="ECO:0008006" key="4">
    <source>
        <dbReference type="Google" id="ProtNLM"/>
    </source>
</evidence>
<accession>A0ABR3F9I2</accession>
<gene>
    <name evidence="2" type="ORF">V5O48_010004</name>
</gene>
<dbReference type="Gene3D" id="3.80.10.10">
    <property type="entry name" value="Ribonuclease Inhibitor"/>
    <property type="match status" value="1"/>
</dbReference>
<sequence>MNGTMPTSLCGACQKETSQMHWQPLRQIDTRFLRSEYMLSEVEAHQMANLLEEEELEYRQNEENMGHLQRLMEEMERRKLYLEANMQRRRSTVSALRRVPVEIWEIIFSAFCSSTDSGYACTVDLSRPQPILEAAPLILLQVCARWRAIVSGRRELWSSIRFRFRKIRHKALGVAGKVLMKSAGQPLDLYIQKYADSSQVSTNDHEVCALLGQHLSRCRRIVLDTGTSALVDFVRNQQIDFPSLESFEHAAHCLIADALWGKPRCEAPKLKAVTTHCVYFFATLPCTQLTSLNCSFTLNVTTEFEELFRHVLPMCRQLHSLTLGFKVEPMFSSRGLHPVELPRLRTLAIGCTFMTSQLSSQIISALTTRSLRDFDFQCERANDGWSYSFLVFLERCSALETLSLVSRRSGDFPRTQTLFAVLQRTPNLRRFELVLEKNLDLYHAPSYRDHVNDFLSAFFLSLSQPGLRWTFVPKLEELSVYASHITLDESMANKVVGAALTRSNSSVGGAVASDNSATPLTSVRLVRFQVEPTCQCHDRTMLDASEKFVLESSPAMIQMEELEEVGVQIVIEDIDESPPGLETG</sequence>
<protein>
    <recommendedName>
        <fullName evidence="4">F-box domain-containing protein</fullName>
    </recommendedName>
</protein>
<name>A0ABR3F9I2_9AGAR</name>